<reference evidence="2" key="2">
    <citation type="journal article" date="2024" name="Antonie Van Leeuwenhoek">
        <title>Roseihalotalea indica gen. nov., sp. nov., a halophilic Bacteroidetes from mesopelagic Southwest Indian Ocean with higher carbohydrate metabolic potential.</title>
        <authorList>
            <person name="Chen B."/>
            <person name="Zhang M."/>
            <person name="Lin D."/>
            <person name="Ye J."/>
            <person name="Tang K."/>
        </authorList>
    </citation>
    <scope>NUCLEOTIDE SEQUENCE</scope>
    <source>
        <strain evidence="2">TK19036</strain>
    </source>
</reference>
<evidence type="ECO:0000313" key="2">
    <source>
        <dbReference type="EMBL" id="WKN36058.1"/>
    </source>
</evidence>
<proteinExistence type="predicted"/>
<keyword evidence="1" id="KW-0732">Signal</keyword>
<organism evidence="2">
    <name type="scientific">Roseihalotalea indica</name>
    <dbReference type="NCBI Taxonomy" id="2867963"/>
    <lineage>
        <taxon>Bacteria</taxon>
        <taxon>Pseudomonadati</taxon>
        <taxon>Bacteroidota</taxon>
        <taxon>Cytophagia</taxon>
        <taxon>Cytophagales</taxon>
        <taxon>Catalimonadaceae</taxon>
        <taxon>Roseihalotalea</taxon>
    </lineage>
</organism>
<reference evidence="2" key="1">
    <citation type="journal article" date="2023" name="Comput. Struct. Biotechnol. J.">
        <title>Discovery of a novel marine Bacteroidetes with a rich repertoire of carbohydrate-active enzymes.</title>
        <authorList>
            <person name="Chen B."/>
            <person name="Liu G."/>
            <person name="Chen Q."/>
            <person name="Wang H."/>
            <person name="Liu L."/>
            <person name="Tang K."/>
        </authorList>
    </citation>
    <scope>NUCLEOTIDE SEQUENCE</scope>
    <source>
        <strain evidence="2">TK19036</strain>
    </source>
</reference>
<dbReference type="AlphaFoldDB" id="A0AA49GL02"/>
<feature type="chain" id="PRO_5041370539" evidence="1">
    <location>
        <begin position="24"/>
        <end position="300"/>
    </location>
</feature>
<name>A0AA49GL02_9BACT</name>
<dbReference type="EMBL" id="CP120682">
    <property type="protein sequence ID" value="WKN36058.1"/>
    <property type="molecule type" value="Genomic_DNA"/>
</dbReference>
<sequence>MRLFFLALALLIVQFLTVNPAYSQTLSDTTLLWLVKTTDGNEYIGELISQTNQELRLKTRNLGEITIQNVDIISLEQIMPVRAQQRTAWQQHPHATRYFFAPNGYNLARGEGYYQNTWVLFNQVSLGLTDNVSLGVGMIPLFLFGGETTPFWITPKVSIPIRRDRINLGAGALIAGTIGYETSAVGIAYGVGTFGTRDRNVTLGLGYGFADGDWAESPAITLSGTSRIGARAFLLTENYFVDTGSGIAAVVSLGGRSLIGKSASLDYGLIIPTGDMDSFFAIPWLSVTIPFGRTKRNMRY</sequence>
<evidence type="ECO:0000256" key="1">
    <source>
        <dbReference type="SAM" id="SignalP"/>
    </source>
</evidence>
<gene>
    <name evidence="2" type="ORF">K4G66_27200</name>
</gene>
<accession>A0AA49GL02</accession>
<protein>
    <submittedName>
        <fullName evidence="2">Uncharacterized protein</fullName>
    </submittedName>
</protein>
<feature type="signal peptide" evidence="1">
    <location>
        <begin position="1"/>
        <end position="23"/>
    </location>
</feature>